<comment type="similarity">
    <text evidence="2 6">Belongs to the dTDP-4-dehydrorhamnose reductase family.</text>
</comment>
<comment type="caution">
    <text evidence="8">The sequence shown here is derived from an EMBL/GenBank/DDBJ whole genome shotgun (WGS) entry which is preliminary data.</text>
</comment>
<comment type="catalytic activity">
    <reaction evidence="5 6">
        <text>dTDP-beta-L-rhamnose + NADP(+) = dTDP-4-dehydro-beta-L-rhamnose + NADPH + H(+)</text>
        <dbReference type="Rhea" id="RHEA:21796"/>
        <dbReference type="ChEBI" id="CHEBI:15378"/>
        <dbReference type="ChEBI" id="CHEBI:57510"/>
        <dbReference type="ChEBI" id="CHEBI:57783"/>
        <dbReference type="ChEBI" id="CHEBI:58349"/>
        <dbReference type="ChEBI" id="CHEBI:62830"/>
        <dbReference type="EC" id="1.1.1.133"/>
    </reaction>
</comment>
<dbReference type="EMBL" id="CABVPX010000022">
    <property type="protein sequence ID" value="VWC02056.1"/>
    <property type="molecule type" value="Genomic_DNA"/>
</dbReference>
<organism evidence="8 9">
    <name type="scientific">Burkholderia arboris</name>
    <dbReference type="NCBI Taxonomy" id="488730"/>
    <lineage>
        <taxon>Bacteria</taxon>
        <taxon>Pseudomonadati</taxon>
        <taxon>Pseudomonadota</taxon>
        <taxon>Betaproteobacteria</taxon>
        <taxon>Burkholderiales</taxon>
        <taxon>Burkholderiaceae</taxon>
        <taxon>Burkholderia</taxon>
        <taxon>Burkholderia cepacia complex</taxon>
    </lineage>
</organism>
<gene>
    <name evidence="8" type="ORF">BAR24066_04880</name>
</gene>
<dbReference type="GO" id="GO:0006556">
    <property type="term" value="P:S-adenosylmethionine biosynthetic process"/>
    <property type="evidence" value="ECO:0007669"/>
    <property type="project" value="TreeGrafter"/>
</dbReference>
<feature type="domain" description="RmlD-like substrate binding" evidence="7">
    <location>
        <begin position="15"/>
        <end position="319"/>
    </location>
</feature>
<comment type="function">
    <text evidence="6">Catalyzes the reduction of dTDP-6-deoxy-L-lyxo-4-hexulose to yield dTDP-L-rhamnose.</text>
</comment>
<proteinExistence type="inferred from homology"/>
<keyword evidence="6" id="KW-0521">NADP</keyword>
<dbReference type="GO" id="GO:0008831">
    <property type="term" value="F:dTDP-4-dehydrorhamnose reductase activity"/>
    <property type="evidence" value="ECO:0007669"/>
    <property type="project" value="UniProtKB-EC"/>
</dbReference>
<evidence type="ECO:0000313" key="9">
    <source>
        <dbReference type="Proteomes" id="UP000494172"/>
    </source>
</evidence>
<dbReference type="Pfam" id="PF04321">
    <property type="entry name" value="RmlD_sub_bind"/>
    <property type="match status" value="1"/>
</dbReference>
<evidence type="ECO:0000256" key="4">
    <source>
        <dbReference type="ARBA" id="ARBA00017099"/>
    </source>
</evidence>
<dbReference type="Gene3D" id="3.40.50.720">
    <property type="entry name" value="NAD(P)-binding Rossmann-like Domain"/>
    <property type="match status" value="1"/>
</dbReference>
<dbReference type="SUPFAM" id="SSF51735">
    <property type="entry name" value="NAD(P)-binding Rossmann-fold domains"/>
    <property type="match status" value="1"/>
</dbReference>
<dbReference type="PANTHER" id="PTHR10491">
    <property type="entry name" value="DTDP-4-DEHYDRORHAMNOSE REDUCTASE"/>
    <property type="match status" value="1"/>
</dbReference>
<evidence type="ECO:0000256" key="6">
    <source>
        <dbReference type="RuleBase" id="RU364082"/>
    </source>
</evidence>
<dbReference type="InterPro" id="IPR005913">
    <property type="entry name" value="dTDP_dehydrorham_reduct"/>
</dbReference>
<evidence type="ECO:0000256" key="1">
    <source>
        <dbReference type="ARBA" id="ARBA00004781"/>
    </source>
</evidence>
<accession>A0A9Q9USP0</accession>
<dbReference type="GO" id="GO:0048270">
    <property type="term" value="F:methionine adenosyltransferase regulator activity"/>
    <property type="evidence" value="ECO:0007669"/>
    <property type="project" value="TreeGrafter"/>
</dbReference>
<evidence type="ECO:0000256" key="3">
    <source>
        <dbReference type="ARBA" id="ARBA00012929"/>
    </source>
</evidence>
<dbReference type="GO" id="GO:0048269">
    <property type="term" value="C:methionine adenosyltransferase complex"/>
    <property type="evidence" value="ECO:0007669"/>
    <property type="project" value="TreeGrafter"/>
</dbReference>
<dbReference type="Proteomes" id="UP000494172">
    <property type="component" value="Unassembled WGS sequence"/>
</dbReference>
<sequence length="324" mass="34164">MPPVPNPASSTDVPTILLIGASGLLGRAVAATLARESSLTLLATLRNPQSAGARRLALPPENIAELDVLDQPSLEHLFETRKPAAVILCAAERRPDVCERDPAAARAINVTAPARIGALAARHGAWTLGISTDYVFDGKAAPYSEDATPNPLNIYGRTKLEGEAALLAASPLSCVLRLPLLFGPIADWSESAVTSLVPAIVASARPGAGAVGMDAWAIRYPTYTPDVAEVIRALTLRHLAGETVTGIRHWSGEEPMTKHDIAQRIAAALGIDASLKPIDQPTDATPRPYDCHLDASRVRALGIDCATPFDTALRTVLRDAPQAL</sequence>
<dbReference type="CDD" id="cd05254">
    <property type="entry name" value="dTDP_HR_like_SDR_e"/>
    <property type="match status" value="1"/>
</dbReference>
<evidence type="ECO:0000256" key="5">
    <source>
        <dbReference type="ARBA" id="ARBA00048200"/>
    </source>
</evidence>
<dbReference type="EC" id="1.1.1.133" evidence="3 6"/>
<name>A0A9Q9USP0_9BURK</name>
<evidence type="ECO:0000256" key="2">
    <source>
        <dbReference type="ARBA" id="ARBA00010944"/>
    </source>
</evidence>
<keyword evidence="6" id="KW-0560">Oxidoreductase</keyword>
<dbReference type="AlphaFoldDB" id="A0A9Q9USP0"/>
<evidence type="ECO:0000259" key="7">
    <source>
        <dbReference type="Pfam" id="PF04321"/>
    </source>
</evidence>
<dbReference type="PANTHER" id="PTHR10491:SF4">
    <property type="entry name" value="METHIONINE ADENOSYLTRANSFERASE 2 SUBUNIT BETA"/>
    <property type="match status" value="1"/>
</dbReference>
<comment type="cofactor">
    <cofactor evidence="6">
        <name>Mg(2+)</name>
        <dbReference type="ChEBI" id="CHEBI:18420"/>
    </cofactor>
    <text evidence="6">Binds 1 Mg(2+) ion per monomer.</text>
</comment>
<reference evidence="8 9" key="1">
    <citation type="submission" date="2019-09" db="EMBL/GenBank/DDBJ databases">
        <authorList>
            <person name="Depoorter E."/>
        </authorList>
    </citation>
    <scope>NUCLEOTIDE SEQUENCE [LARGE SCALE GENOMIC DNA]</scope>
    <source>
        <strain evidence="8">LMG 24066</strain>
    </source>
</reference>
<comment type="pathway">
    <text evidence="1 6">Carbohydrate biosynthesis; dTDP-L-rhamnose biosynthesis.</text>
</comment>
<protein>
    <recommendedName>
        <fullName evidence="4 6">dTDP-4-dehydrorhamnose reductase</fullName>
        <ecNumber evidence="3 6">1.1.1.133</ecNumber>
    </recommendedName>
</protein>
<evidence type="ECO:0000313" key="8">
    <source>
        <dbReference type="EMBL" id="VWC02056.1"/>
    </source>
</evidence>
<dbReference type="InterPro" id="IPR036291">
    <property type="entry name" value="NAD(P)-bd_dom_sf"/>
</dbReference>
<dbReference type="InterPro" id="IPR029903">
    <property type="entry name" value="RmlD-like-bd"/>
</dbReference>